<feature type="binding site" evidence="7">
    <location>
        <position position="308"/>
    </location>
    <ligand>
        <name>Mg(2+)</name>
        <dbReference type="ChEBI" id="CHEBI:18420"/>
        <label>1</label>
        <note>catalytic</note>
    </ligand>
</feature>
<reference evidence="10 11" key="1">
    <citation type="journal article" date="2015" name="Nature">
        <title>rRNA introns, odd ribosomes, and small enigmatic genomes across a large radiation of phyla.</title>
        <authorList>
            <person name="Brown C.T."/>
            <person name="Hug L.A."/>
            <person name="Thomas B.C."/>
            <person name="Sharon I."/>
            <person name="Castelle C.J."/>
            <person name="Singh A."/>
            <person name="Wilkins M.J."/>
            <person name="Williams K.H."/>
            <person name="Banfield J.F."/>
        </authorList>
    </citation>
    <scope>NUCLEOTIDE SEQUENCE [LARGE SCALE GENOMIC DNA]</scope>
</reference>
<comment type="caution">
    <text evidence="10">The sequence shown here is derived from an EMBL/GenBank/DDBJ whole genome shotgun (WGS) entry which is preliminary data.</text>
</comment>
<evidence type="ECO:0000256" key="7">
    <source>
        <dbReference type="PIRSR" id="PIRSR600760-2"/>
    </source>
</evidence>
<dbReference type="GO" id="GO:0046872">
    <property type="term" value="F:metal ion binding"/>
    <property type="evidence" value="ECO:0007669"/>
    <property type="project" value="UniProtKB-KW"/>
</dbReference>
<feature type="binding site" evidence="7">
    <location>
        <position position="290"/>
    </location>
    <ligand>
        <name>Mg(2+)</name>
        <dbReference type="ChEBI" id="CHEBI:18420"/>
        <label>1</label>
        <note>catalytic</note>
    </ligand>
</feature>
<dbReference type="InterPro" id="IPR033942">
    <property type="entry name" value="IMPase"/>
</dbReference>
<keyword evidence="3 7" id="KW-0479">Metal-binding</keyword>
<dbReference type="Pfam" id="PF00408">
    <property type="entry name" value="PGM_PMM_IV"/>
    <property type="match status" value="1"/>
</dbReference>
<dbReference type="SUPFAM" id="SSF55957">
    <property type="entry name" value="Phosphoglucomutase, C-terminal domain"/>
    <property type="match status" value="1"/>
</dbReference>
<feature type="domain" description="Alpha-D-phosphohexomutase C-terminal" evidence="8">
    <location>
        <begin position="153"/>
        <end position="216"/>
    </location>
</feature>
<keyword evidence="2" id="KW-0597">Phosphoprotein</keyword>
<keyword evidence="6" id="KW-0413">Isomerase</keyword>
<dbReference type="SUPFAM" id="SSF56655">
    <property type="entry name" value="Carbohydrate phosphatase"/>
    <property type="match status" value="1"/>
</dbReference>
<evidence type="ECO:0000313" key="11">
    <source>
        <dbReference type="Proteomes" id="UP000034212"/>
    </source>
</evidence>
<feature type="binding site" evidence="7">
    <location>
        <position position="438"/>
    </location>
    <ligand>
        <name>Mg(2+)</name>
        <dbReference type="ChEBI" id="CHEBI:18420"/>
        <label>1</label>
        <note>catalytic</note>
    </ligand>
</feature>
<feature type="binding site" evidence="7">
    <location>
        <position position="306"/>
    </location>
    <ligand>
        <name>Mg(2+)</name>
        <dbReference type="ChEBI" id="CHEBI:18420"/>
        <label>1</label>
        <note>catalytic</note>
    </ligand>
</feature>
<gene>
    <name evidence="10" type="ORF">UY08_C0005G0001</name>
</gene>
<dbReference type="InterPro" id="IPR000760">
    <property type="entry name" value="Inositol_monophosphatase-like"/>
</dbReference>
<dbReference type="InterPro" id="IPR020583">
    <property type="entry name" value="Inositol_monoP_metal-BS"/>
</dbReference>
<dbReference type="Gene3D" id="3.30.540.10">
    <property type="entry name" value="Fructose-1,6-Bisphosphatase, subunit A, domain 1"/>
    <property type="match status" value="1"/>
</dbReference>
<dbReference type="GO" id="GO:0008934">
    <property type="term" value="F:inositol monophosphate 1-phosphatase activity"/>
    <property type="evidence" value="ECO:0007669"/>
    <property type="project" value="InterPro"/>
</dbReference>
<dbReference type="PROSITE" id="PS00629">
    <property type="entry name" value="IMP_1"/>
    <property type="match status" value="1"/>
</dbReference>
<dbReference type="FunFam" id="3.30.540.10:FF:000003">
    <property type="entry name" value="Inositol-1-monophosphatase"/>
    <property type="match status" value="1"/>
</dbReference>
<organism evidence="10 11">
    <name type="scientific">Candidatus Gottesmanbacteria bacterium GW2011_GWA1_47_8</name>
    <dbReference type="NCBI Taxonomy" id="1618438"/>
    <lineage>
        <taxon>Bacteria</taxon>
        <taxon>Candidatus Gottesmaniibacteriota</taxon>
    </lineage>
</organism>
<keyword evidence="5 7" id="KW-0460">Magnesium</keyword>
<evidence type="ECO:0000256" key="3">
    <source>
        <dbReference type="ARBA" id="ARBA00022723"/>
    </source>
</evidence>
<sequence length="490" mass="54733">NTADLKRRIFEVGADIGFTFDGDADRVFLIDDRGRFVSGTVTTAMLARYILQNHPGEMVLYNAICGRIVPQTIEKYGGKSKRIRVGYSYIKNAMKETNAIFCGEHSGHYFYREYFNSESGVLSALMVLSLLSAEEKKLSELVDELDIYPASGEINFIVSDIPSVVSQIKNGFSNAQSIDELDGISVWYQDYWFNVRASKTEPLLRLNVEADSTEILDTKTQAPSLLQYQKTAETICLEAGKILLEFRGKAQILRSKKDFGDIVTEADEASENYIISRLKKSFPDHAFLSEESGQKAGESEYRWIIDPLDGTKEFAKGVPLFAINIALEFKHELVLGITYYPVMDELFSSAKGLGANLNGVSIHVSDIDSLEKSIVYAHPPKGSEPSENFDRLWDKLKAISKLAYRLKTGSSEQFYCPWIALGAYEAYWLSVDYPSWWDMASLILIVQEAGGRVTTGNGNHVSEGNFKEDGILATNGKIHDQLLTLIQKGS</sequence>
<dbReference type="SUPFAM" id="SSF53738">
    <property type="entry name" value="Phosphoglucomutase, first 3 domains"/>
    <property type="match status" value="2"/>
</dbReference>
<evidence type="ECO:0000256" key="2">
    <source>
        <dbReference type="ARBA" id="ARBA00022553"/>
    </source>
</evidence>
<evidence type="ECO:0000259" key="9">
    <source>
        <dbReference type="Pfam" id="PF02880"/>
    </source>
</evidence>
<evidence type="ECO:0000313" key="10">
    <source>
        <dbReference type="EMBL" id="KKU80944.1"/>
    </source>
</evidence>
<dbReference type="CDD" id="cd01639">
    <property type="entry name" value="IMPase"/>
    <property type="match status" value="1"/>
</dbReference>
<dbReference type="Gene3D" id="3.40.190.80">
    <property type="match status" value="1"/>
</dbReference>
<evidence type="ECO:0000256" key="4">
    <source>
        <dbReference type="ARBA" id="ARBA00022801"/>
    </source>
</evidence>
<dbReference type="GO" id="GO:0016868">
    <property type="term" value="F:intramolecular phosphotransferase activity"/>
    <property type="evidence" value="ECO:0007669"/>
    <property type="project" value="InterPro"/>
</dbReference>
<proteinExistence type="predicted"/>
<comment type="cofactor">
    <cofactor evidence="1 7">
        <name>Mg(2+)</name>
        <dbReference type="ChEBI" id="CHEBI:18420"/>
    </cofactor>
</comment>
<dbReference type="InterPro" id="IPR005843">
    <property type="entry name" value="A-D-PHexomutase_C"/>
</dbReference>
<protein>
    <submittedName>
        <fullName evidence="10">Phosphomannomutase</fullName>
    </submittedName>
</protein>
<dbReference type="InterPro" id="IPR036900">
    <property type="entry name" value="A-D-PHexomutase_C_sf"/>
</dbReference>
<feature type="domain" description="Alpha-D-phosphohexomutase alpha/beta/alpha" evidence="9">
    <location>
        <begin position="42"/>
        <end position="144"/>
    </location>
</feature>
<dbReference type="Pfam" id="PF02880">
    <property type="entry name" value="PGM_PMM_III"/>
    <property type="match status" value="1"/>
</dbReference>
<feature type="non-terminal residue" evidence="10">
    <location>
        <position position="1"/>
    </location>
</feature>
<dbReference type="PATRIC" id="fig|1618438.3.peg.119"/>
<dbReference type="PANTHER" id="PTHR43771:SF1">
    <property type="entry name" value="PHOSPHOMANNOMUTASE"/>
    <property type="match status" value="1"/>
</dbReference>
<dbReference type="PRINTS" id="PR00377">
    <property type="entry name" value="IMPHPHTASES"/>
</dbReference>
<dbReference type="Gene3D" id="3.30.310.50">
    <property type="entry name" value="Alpha-D-phosphohexomutase, C-terminal domain"/>
    <property type="match status" value="1"/>
</dbReference>
<dbReference type="GO" id="GO:0005975">
    <property type="term" value="P:carbohydrate metabolic process"/>
    <property type="evidence" value="ECO:0007669"/>
    <property type="project" value="InterPro"/>
</dbReference>
<dbReference type="PANTHER" id="PTHR43771">
    <property type="entry name" value="PHOSPHOMANNOMUTASE"/>
    <property type="match status" value="1"/>
</dbReference>
<feature type="binding site" evidence="7">
    <location>
        <position position="309"/>
    </location>
    <ligand>
        <name>Mg(2+)</name>
        <dbReference type="ChEBI" id="CHEBI:18420"/>
        <label>1</label>
        <note>catalytic</note>
    </ligand>
</feature>
<dbReference type="Gene3D" id="3.40.120.10">
    <property type="entry name" value="Alpha-D-Glucose-1,6-Bisphosphate, subunit A, domain 3"/>
    <property type="match status" value="2"/>
</dbReference>
<dbReference type="InterPro" id="IPR016055">
    <property type="entry name" value="A-D-PHexomutase_a/b/a-I/II/III"/>
</dbReference>
<keyword evidence="4" id="KW-0378">Hydrolase</keyword>
<name>A0A0G1TGN7_9BACT</name>
<evidence type="ECO:0000259" key="8">
    <source>
        <dbReference type="Pfam" id="PF00408"/>
    </source>
</evidence>
<dbReference type="Pfam" id="PF00459">
    <property type="entry name" value="Inositol_P"/>
    <property type="match status" value="1"/>
</dbReference>
<dbReference type="Proteomes" id="UP000034212">
    <property type="component" value="Unassembled WGS sequence"/>
</dbReference>
<dbReference type="EMBL" id="LCOQ01000005">
    <property type="protein sequence ID" value="KKU80944.1"/>
    <property type="molecule type" value="Genomic_DNA"/>
</dbReference>
<evidence type="ECO:0000256" key="6">
    <source>
        <dbReference type="ARBA" id="ARBA00023235"/>
    </source>
</evidence>
<accession>A0A0G1TGN7</accession>
<dbReference type="AlphaFoldDB" id="A0A0G1TGN7"/>
<evidence type="ECO:0000256" key="5">
    <source>
        <dbReference type="ARBA" id="ARBA00022842"/>
    </source>
</evidence>
<dbReference type="InterPro" id="IPR005846">
    <property type="entry name" value="A-D-PHexomutase_a/b/a-III"/>
</dbReference>
<evidence type="ECO:0000256" key="1">
    <source>
        <dbReference type="ARBA" id="ARBA00001946"/>
    </source>
</evidence>